<evidence type="ECO:0000256" key="1">
    <source>
        <dbReference type="ARBA" id="ARBA00000085"/>
    </source>
</evidence>
<keyword evidence="5" id="KW-0547">Nucleotide-binding</keyword>
<dbReference type="PRINTS" id="PR00344">
    <property type="entry name" value="BCTRLSENSOR"/>
</dbReference>
<dbReference type="PANTHER" id="PTHR43065:SF10">
    <property type="entry name" value="PEROXIDE STRESS-ACTIVATED HISTIDINE KINASE MAK3"/>
    <property type="match status" value="1"/>
</dbReference>
<dbReference type="KEGG" id="smul:SMUL_0837"/>
<keyword evidence="4" id="KW-0808">Transferase</keyword>
<dbReference type="GO" id="GO:0000155">
    <property type="term" value="F:phosphorelay sensor kinase activity"/>
    <property type="evidence" value="ECO:0007669"/>
    <property type="project" value="InterPro"/>
</dbReference>
<dbReference type="Gene3D" id="1.10.287.130">
    <property type="match status" value="1"/>
</dbReference>
<protein>
    <recommendedName>
        <fullName evidence="2">histidine kinase</fullName>
        <ecNumber evidence="2">2.7.13.3</ecNumber>
    </recommendedName>
</protein>
<dbReference type="InterPro" id="IPR003594">
    <property type="entry name" value="HATPase_dom"/>
</dbReference>
<sequence>MIDENLLNSLSAKEKELFKQGLEDLINQTYVIEDEYKKLNESYTTLQDFIRQIIEVQPNALWVFDSDGAIFLQNSEAKKMGAILEGLVLEEESEIDFEGRSYLIKGVTKSDKKIITATDITEGKRQERLVSMGQVAAHLSHEIRNPIGSVSLLASTLLKKVDPSVKPLVTEIKKAIWRVERIIKATLLFTKNVQINPSYFYLDRLIKECEQAISHYSYTKEVTFQFDLPHVEIKADFELLNLVIQNFIFNAIDAIEECEKESGLVSIAYVEDEAFILLHVKDDGKPIENKNILFEPFKTTKTKGNGLGLALSLQIIQAHGGKINLLEDPKGFEIKIGR</sequence>
<dbReference type="PROSITE" id="PS50109">
    <property type="entry name" value="HIS_KIN"/>
    <property type="match status" value="1"/>
</dbReference>
<dbReference type="InterPro" id="IPR036097">
    <property type="entry name" value="HisK_dim/P_sf"/>
</dbReference>
<keyword evidence="8" id="KW-0902">Two-component regulatory system</keyword>
<dbReference type="PANTHER" id="PTHR43065">
    <property type="entry name" value="SENSOR HISTIDINE KINASE"/>
    <property type="match status" value="1"/>
</dbReference>
<dbReference type="InterPro" id="IPR004358">
    <property type="entry name" value="Sig_transdc_His_kin-like_C"/>
</dbReference>
<dbReference type="EMBL" id="CP007201">
    <property type="protein sequence ID" value="AHJ12105.1"/>
    <property type="molecule type" value="Genomic_DNA"/>
</dbReference>
<evidence type="ECO:0000259" key="9">
    <source>
        <dbReference type="PROSITE" id="PS50109"/>
    </source>
</evidence>
<reference evidence="10 11" key="1">
    <citation type="journal article" date="2014" name="Environ. Microbiol.">
        <title>Insights into organohalide respiration and the versatile catabolism of Sulfurospirillum multivorans gained from comparative genomics and physiological studies.</title>
        <authorList>
            <person name="Goris T."/>
            <person name="Schubert T."/>
            <person name="Gadkari J."/>
            <person name="Wubet T."/>
            <person name="Tarkka M."/>
            <person name="Buscot F."/>
            <person name="Adrian L."/>
            <person name="Diekert G."/>
        </authorList>
    </citation>
    <scope>NUCLEOTIDE SEQUENCE [LARGE SCALE GENOMIC DNA]</scope>
    <source>
        <strain evidence="11">DM 12446 / JCM 15788 / NBRC 109480</strain>
    </source>
</reference>
<evidence type="ECO:0000256" key="7">
    <source>
        <dbReference type="ARBA" id="ARBA00022840"/>
    </source>
</evidence>
<proteinExistence type="predicted"/>
<comment type="catalytic activity">
    <reaction evidence="1">
        <text>ATP + protein L-histidine = ADP + protein N-phospho-L-histidine.</text>
        <dbReference type="EC" id="2.7.13.3"/>
    </reaction>
</comment>
<keyword evidence="7" id="KW-0067">ATP-binding</keyword>
<dbReference type="CDD" id="cd00082">
    <property type="entry name" value="HisKA"/>
    <property type="match status" value="1"/>
</dbReference>
<evidence type="ECO:0000256" key="2">
    <source>
        <dbReference type="ARBA" id="ARBA00012438"/>
    </source>
</evidence>
<dbReference type="SUPFAM" id="SSF47384">
    <property type="entry name" value="Homodimeric domain of signal transducing histidine kinase"/>
    <property type="match status" value="1"/>
</dbReference>
<dbReference type="Pfam" id="PF02518">
    <property type="entry name" value="HATPase_c"/>
    <property type="match status" value="1"/>
</dbReference>
<organism evidence="10 11">
    <name type="scientific">Sulfurospirillum multivorans (strain DM 12446 / JCM 15788 / NBRC 109480)</name>
    <dbReference type="NCBI Taxonomy" id="1150621"/>
    <lineage>
        <taxon>Bacteria</taxon>
        <taxon>Pseudomonadati</taxon>
        <taxon>Campylobacterota</taxon>
        <taxon>Epsilonproteobacteria</taxon>
        <taxon>Campylobacterales</taxon>
        <taxon>Sulfurospirillaceae</taxon>
        <taxon>Sulfurospirillum</taxon>
    </lineage>
</organism>
<dbReference type="InterPro" id="IPR003661">
    <property type="entry name" value="HisK_dim/P_dom"/>
</dbReference>
<dbReference type="GO" id="GO:0005524">
    <property type="term" value="F:ATP binding"/>
    <property type="evidence" value="ECO:0007669"/>
    <property type="project" value="UniProtKB-KW"/>
</dbReference>
<dbReference type="SMART" id="SM00387">
    <property type="entry name" value="HATPase_c"/>
    <property type="match status" value="1"/>
</dbReference>
<dbReference type="EC" id="2.7.13.3" evidence="2"/>
<evidence type="ECO:0000313" key="11">
    <source>
        <dbReference type="Proteomes" id="UP000019322"/>
    </source>
</evidence>
<evidence type="ECO:0000313" key="10">
    <source>
        <dbReference type="EMBL" id="AHJ12105.1"/>
    </source>
</evidence>
<dbReference type="Proteomes" id="UP000019322">
    <property type="component" value="Chromosome"/>
</dbReference>
<evidence type="ECO:0000256" key="6">
    <source>
        <dbReference type="ARBA" id="ARBA00022777"/>
    </source>
</evidence>
<gene>
    <name evidence="10" type="ORF">SMUL_0837</name>
</gene>
<evidence type="ECO:0000256" key="5">
    <source>
        <dbReference type="ARBA" id="ARBA00022741"/>
    </source>
</evidence>
<dbReference type="Pfam" id="PF00512">
    <property type="entry name" value="HisKA"/>
    <property type="match status" value="1"/>
</dbReference>
<name>A0AA86DZ64_SULMK</name>
<accession>A0AA86DZ64</accession>
<dbReference type="SUPFAM" id="SSF55874">
    <property type="entry name" value="ATPase domain of HSP90 chaperone/DNA topoisomerase II/histidine kinase"/>
    <property type="match status" value="1"/>
</dbReference>
<dbReference type="Gene3D" id="3.30.565.10">
    <property type="entry name" value="Histidine kinase-like ATPase, C-terminal domain"/>
    <property type="match status" value="1"/>
</dbReference>
<keyword evidence="6 10" id="KW-0418">Kinase</keyword>
<evidence type="ECO:0000256" key="8">
    <source>
        <dbReference type="ARBA" id="ARBA00023012"/>
    </source>
</evidence>
<feature type="domain" description="Histidine kinase" evidence="9">
    <location>
        <begin position="138"/>
        <end position="338"/>
    </location>
</feature>
<dbReference type="InterPro" id="IPR005467">
    <property type="entry name" value="His_kinase_dom"/>
</dbReference>
<keyword evidence="3" id="KW-0597">Phosphoprotein</keyword>
<evidence type="ECO:0000256" key="3">
    <source>
        <dbReference type="ARBA" id="ARBA00022553"/>
    </source>
</evidence>
<dbReference type="RefSeq" id="WP_025344007.1">
    <property type="nucleotide sequence ID" value="NZ_CP007201.1"/>
</dbReference>
<dbReference type="AlphaFoldDB" id="A0AA86DZ64"/>
<evidence type="ECO:0000256" key="4">
    <source>
        <dbReference type="ARBA" id="ARBA00022679"/>
    </source>
</evidence>
<dbReference type="InterPro" id="IPR036890">
    <property type="entry name" value="HATPase_C_sf"/>
</dbReference>
<dbReference type="SMART" id="SM00388">
    <property type="entry name" value="HisKA"/>
    <property type="match status" value="1"/>
</dbReference>